<dbReference type="OrthoDB" id="220961at2"/>
<evidence type="ECO:0000256" key="1">
    <source>
        <dbReference type="SAM" id="SignalP"/>
    </source>
</evidence>
<evidence type="ECO:0000313" key="3">
    <source>
        <dbReference type="EMBL" id="QDU86663.1"/>
    </source>
</evidence>
<proteinExistence type="predicted"/>
<feature type="domain" description="DUF4159" evidence="2">
    <location>
        <begin position="344"/>
        <end position="537"/>
    </location>
</feature>
<dbReference type="KEGG" id="pnd:Pla175_00130"/>
<dbReference type="InterPro" id="IPR025297">
    <property type="entry name" value="DUF4159"/>
</dbReference>
<name>A0A518D5C1_9BACT</name>
<accession>A0A518D5C1</accession>
<feature type="signal peptide" evidence="1">
    <location>
        <begin position="1"/>
        <end position="23"/>
    </location>
</feature>
<dbReference type="Gene3D" id="1.50.10.20">
    <property type="match status" value="2"/>
</dbReference>
<sequence precursor="true">MNYCRRATLVALLLALLPGPTRAAEPPLDAATVLSTIDRGVAYLKQAQSSKGRWDELPTYAGGTTALCTLALLDAGVEPSDPVITKALAYLRTLEPEKTYVTALQTMVLATADPDRDRILIQRNVEWLEANQIKEGDKSGAWSYPGASGDNSNAQFALLGLYEAQRVGAVVQDDTWRRALDYWRRTQNPDGSWGYLPGWPGSGSMTCAGIGAVEIASAAIDEGDARVVGGVVQCCVPHERNDSIDRAVAWLSTQFSVRRNPGPAGMGQQFHLYYLYGVERAGRLTANRFFGDHDWYREGTGYLVDAQDPLSHYWVGGMHQESNPHIGSPLALLFLAKGRWPTLMAKLKHGPGDDWDNHRRDAMHLTREVEKAWKMPLTYQVIDPQKAEVEDLLQAPVLYLSGSKTPDLTALAPKLRDYVDRGGFIFIESCCGESRGWRTGVERLVEAMFPEPEYRLRQLRPAHPLWKMERIVRPESEYVGKLWAVEYGCRTCVVMCDADLSCYWELDRPGRAEKYPAKVRERIEDAATIGLNVLAYATGREPKGKEQSLELAPPPDAISDAGDRGVFQVAKLSHGGGCDDAPGALANLLRAAAQGDTKLRVEVLDELISAGDARLFERPMAFMHGRHTFRFTAAERRNLKQYLERGGTLLADSICASNEFTAAFRKEIAAALPGASLERIPADDPLLTRDFGGYSLERVELRDPQPVGDNEPLAAKNKRVEPQLEGIRIGDRWAVVFSQYDLSCALEQHVAIECRGYSKEDAARIGLNVMLYVINQ</sequence>
<dbReference type="InterPro" id="IPR008930">
    <property type="entry name" value="Terpenoid_cyclase/PrenylTrfase"/>
</dbReference>
<dbReference type="CDD" id="cd00688">
    <property type="entry name" value="ISOPREN_C2_like"/>
    <property type="match status" value="1"/>
</dbReference>
<protein>
    <recommendedName>
        <fullName evidence="2">DUF4159 domain-containing protein</fullName>
    </recommendedName>
</protein>
<reference evidence="3 4" key="1">
    <citation type="submission" date="2019-02" db="EMBL/GenBank/DDBJ databases">
        <title>Deep-cultivation of Planctomycetes and their phenomic and genomic characterization uncovers novel biology.</title>
        <authorList>
            <person name="Wiegand S."/>
            <person name="Jogler M."/>
            <person name="Boedeker C."/>
            <person name="Pinto D."/>
            <person name="Vollmers J."/>
            <person name="Rivas-Marin E."/>
            <person name="Kohn T."/>
            <person name="Peeters S.H."/>
            <person name="Heuer A."/>
            <person name="Rast P."/>
            <person name="Oberbeckmann S."/>
            <person name="Bunk B."/>
            <person name="Jeske O."/>
            <person name="Meyerdierks A."/>
            <person name="Storesund J.E."/>
            <person name="Kallscheuer N."/>
            <person name="Luecker S."/>
            <person name="Lage O.M."/>
            <person name="Pohl T."/>
            <person name="Merkel B.J."/>
            <person name="Hornburger P."/>
            <person name="Mueller R.-W."/>
            <person name="Bruemmer F."/>
            <person name="Labrenz M."/>
            <person name="Spormann A.M."/>
            <person name="Op den Camp H."/>
            <person name="Overmann J."/>
            <person name="Amann R."/>
            <person name="Jetten M.S.M."/>
            <person name="Mascher T."/>
            <person name="Medema M.H."/>
            <person name="Devos D.P."/>
            <person name="Kaster A.-K."/>
            <person name="Ovreas L."/>
            <person name="Rohde M."/>
            <person name="Galperin M.Y."/>
            <person name="Jogler C."/>
        </authorList>
    </citation>
    <scope>NUCLEOTIDE SEQUENCE [LARGE SCALE GENOMIC DNA]</scope>
    <source>
        <strain evidence="3 4">Pla175</strain>
    </source>
</reference>
<gene>
    <name evidence="3" type="ORF">Pla175_00130</name>
</gene>
<dbReference type="RefSeq" id="WP_145280090.1">
    <property type="nucleotide sequence ID" value="NZ_CP036291.1"/>
</dbReference>
<evidence type="ECO:0000313" key="4">
    <source>
        <dbReference type="Proteomes" id="UP000317429"/>
    </source>
</evidence>
<feature type="chain" id="PRO_5022129335" description="DUF4159 domain-containing protein" evidence="1">
    <location>
        <begin position="24"/>
        <end position="776"/>
    </location>
</feature>
<keyword evidence="1" id="KW-0732">Signal</keyword>
<dbReference type="Gene3D" id="3.40.50.12140">
    <property type="entry name" value="Domain of unknown function DUF4159"/>
    <property type="match status" value="2"/>
</dbReference>
<dbReference type="SUPFAM" id="SSF48239">
    <property type="entry name" value="Terpenoid cyclases/Protein prenyltransferases"/>
    <property type="match status" value="1"/>
</dbReference>
<organism evidence="3 4">
    <name type="scientific">Pirellulimonas nuda</name>
    <dbReference type="NCBI Taxonomy" id="2528009"/>
    <lineage>
        <taxon>Bacteria</taxon>
        <taxon>Pseudomonadati</taxon>
        <taxon>Planctomycetota</taxon>
        <taxon>Planctomycetia</taxon>
        <taxon>Pirellulales</taxon>
        <taxon>Lacipirellulaceae</taxon>
        <taxon>Pirellulimonas</taxon>
    </lineage>
</organism>
<dbReference type="AlphaFoldDB" id="A0A518D5C1"/>
<dbReference type="EMBL" id="CP036291">
    <property type="protein sequence ID" value="QDU86663.1"/>
    <property type="molecule type" value="Genomic_DNA"/>
</dbReference>
<feature type="domain" description="DUF4159" evidence="2">
    <location>
        <begin position="569"/>
        <end position="773"/>
    </location>
</feature>
<evidence type="ECO:0000259" key="2">
    <source>
        <dbReference type="Pfam" id="PF13709"/>
    </source>
</evidence>
<dbReference type="Proteomes" id="UP000317429">
    <property type="component" value="Chromosome"/>
</dbReference>
<dbReference type="Pfam" id="PF13709">
    <property type="entry name" value="DUF4159"/>
    <property type="match status" value="2"/>
</dbReference>
<keyword evidence="4" id="KW-1185">Reference proteome</keyword>